<dbReference type="OrthoDB" id="77405at2759"/>
<evidence type="ECO:0000256" key="1">
    <source>
        <dbReference type="ARBA" id="ARBA00005591"/>
    </source>
</evidence>
<evidence type="ECO:0000313" key="9">
    <source>
        <dbReference type="EMBL" id="KAJ2674152.1"/>
    </source>
</evidence>
<dbReference type="PANTHER" id="PTHR42799">
    <property type="entry name" value="MITOCHONDRIAL PEPTIDE METHIONINE SULFOXIDE REDUCTASE"/>
    <property type="match status" value="1"/>
</dbReference>
<dbReference type="GO" id="GO:0034599">
    <property type="term" value="P:cellular response to oxidative stress"/>
    <property type="evidence" value="ECO:0007669"/>
    <property type="project" value="TreeGrafter"/>
</dbReference>
<organism evidence="9 10">
    <name type="scientific">Coemansia spiralis</name>
    <dbReference type="NCBI Taxonomy" id="417178"/>
    <lineage>
        <taxon>Eukaryota</taxon>
        <taxon>Fungi</taxon>
        <taxon>Fungi incertae sedis</taxon>
        <taxon>Zoopagomycota</taxon>
        <taxon>Kickxellomycotina</taxon>
        <taxon>Kickxellomycetes</taxon>
        <taxon>Kickxellales</taxon>
        <taxon>Kickxellaceae</taxon>
        <taxon>Coemansia</taxon>
    </lineage>
</organism>
<dbReference type="GO" id="GO:0005737">
    <property type="term" value="C:cytoplasm"/>
    <property type="evidence" value="ECO:0007669"/>
    <property type="project" value="TreeGrafter"/>
</dbReference>
<feature type="domain" description="Peptide methionine sulphoxide reductase MsrA" evidence="8">
    <location>
        <begin position="43"/>
        <end position="186"/>
    </location>
</feature>
<protein>
    <recommendedName>
        <fullName evidence="2">peptide-methionine (S)-S-oxide reductase</fullName>
        <ecNumber evidence="2">1.8.4.11</ecNumber>
    </recommendedName>
    <alternativeName>
        <fullName evidence="5">Peptide-methionine (S)-S-oxide reductase</fullName>
    </alternativeName>
    <alternativeName>
        <fullName evidence="4">Protein-methionine-S-oxide reductase</fullName>
    </alternativeName>
</protein>
<comment type="catalytic activity">
    <reaction evidence="7">
        <text>[thioredoxin]-disulfide + L-methionine + H2O = L-methionine (S)-S-oxide + [thioredoxin]-dithiol</text>
        <dbReference type="Rhea" id="RHEA:19993"/>
        <dbReference type="Rhea" id="RHEA-COMP:10698"/>
        <dbReference type="Rhea" id="RHEA-COMP:10700"/>
        <dbReference type="ChEBI" id="CHEBI:15377"/>
        <dbReference type="ChEBI" id="CHEBI:29950"/>
        <dbReference type="ChEBI" id="CHEBI:50058"/>
        <dbReference type="ChEBI" id="CHEBI:57844"/>
        <dbReference type="ChEBI" id="CHEBI:58772"/>
        <dbReference type="EC" id="1.8.4.11"/>
    </reaction>
</comment>
<comment type="catalytic activity">
    <reaction evidence="6">
        <text>L-methionyl-[protein] + [thioredoxin]-disulfide + H2O = L-methionyl-(S)-S-oxide-[protein] + [thioredoxin]-dithiol</text>
        <dbReference type="Rhea" id="RHEA:14217"/>
        <dbReference type="Rhea" id="RHEA-COMP:10698"/>
        <dbReference type="Rhea" id="RHEA-COMP:10700"/>
        <dbReference type="Rhea" id="RHEA-COMP:12313"/>
        <dbReference type="Rhea" id="RHEA-COMP:12315"/>
        <dbReference type="ChEBI" id="CHEBI:15377"/>
        <dbReference type="ChEBI" id="CHEBI:16044"/>
        <dbReference type="ChEBI" id="CHEBI:29950"/>
        <dbReference type="ChEBI" id="CHEBI:44120"/>
        <dbReference type="ChEBI" id="CHEBI:50058"/>
        <dbReference type="EC" id="1.8.4.11"/>
    </reaction>
</comment>
<dbReference type="HAMAP" id="MF_01401">
    <property type="entry name" value="MsrA"/>
    <property type="match status" value="1"/>
</dbReference>
<dbReference type="GO" id="GO:0008113">
    <property type="term" value="F:peptide-methionine (S)-S-oxide reductase activity"/>
    <property type="evidence" value="ECO:0007669"/>
    <property type="project" value="UniProtKB-EC"/>
</dbReference>
<dbReference type="Gene3D" id="3.30.1060.10">
    <property type="entry name" value="Peptide methionine sulphoxide reductase MsrA"/>
    <property type="match status" value="1"/>
</dbReference>
<reference evidence="9" key="1">
    <citation type="submission" date="2022-07" db="EMBL/GenBank/DDBJ databases">
        <title>Phylogenomic reconstructions and comparative analyses of Kickxellomycotina fungi.</title>
        <authorList>
            <person name="Reynolds N.K."/>
            <person name="Stajich J.E."/>
            <person name="Barry K."/>
            <person name="Grigoriev I.V."/>
            <person name="Crous P."/>
            <person name="Smith M.E."/>
        </authorList>
    </citation>
    <scope>NUCLEOTIDE SEQUENCE</scope>
    <source>
        <strain evidence="9">NRRL 3115</strain>
    </source>
</reference>
<dbReference type="InterPro" id="IPR002569">
    <property type="entry name" value="Met_Sox_Rdtase_MsrA_dom"/>
</dbReference>
<evidence type="ECO:0000259" key="8">
    <source>
        <dbReference type="Pfam" id="PF01625"/>
    </source>
</evidence>
<evidence type="ECO:0000256" key="2">
    <source>
        <dbReference type="ARBA" id="ARBA00012502"/>
    </source>
</evidence>
<evidence type="ECO:0000313" key="10">
    <source>
        <dbReference type="Proteomes" id="UP001151518"/>
    </source>
</evidence>
<dbReference type="InterPro" id="IPR050162">
    <property type="entry name" value="MsrA_MetSO_reductase"/>
</dbReference>
<dbReference type="EC" id="1.8.4.11" evidence="2"/>
<dbReference type="Proteomes" id="UP001151518">
    <property type="component" value="Unassembled WGS sequence"/>
</dbReference>
<dbReference type="NCBIfam" id="TIGR00401">
    <property type="entry name" value="msrA"/>
    <property type="match status" value="1"/>
</dbReference>
<evidence type="ECO:0000256" key="3">
    <source>
        <dbReference type="ARBA" id="ARBA00023002"/>
    </source>
</evidence>
<gene>
    <name evidence="9" type="primary">MSRA21</name>
    <name evidence="9" type="ORF">GGI25_004445</name>
</gene>
<keyword evidence="3 9" id="KW-0560">Oxidoreductase</keyword>
<dbReference type="EMBL" id="JANBTW010000060">
    <property type="protein sequence ID" value="KAJ2674152.1"/>
    <property type="molecule type" value="Genomic_DNA"/>
</dbReference>
<dbReference type="Pfam" id="PF01625">
    <property type="entry name" value="PMSR"/>
    <property type="match status" value="1"/>
</dbReference>
<evidence type="ECO:0000256" key="5">
    <source>
        <dbReference type="ARBA" id="ARBA00030643"/>
    </source>
</evidence>
<sequence>MLRTASLNRLQHIASIFTASRAMSTKDTSIPPAIQPSKLSQLATFAAGCFWSVELVYQRQEGVLQTQVGYTGGHVESPTYKQVCSGTTGHAEAVRVEYDPEKISYQELLGLFWKKHNPTQGDRQGNDIGSQYRSAIFYHSDEQKAVAEASKEERQKLYNSPITTHIVPAAAFYPAEVYHQEYLEKGGQCAAKGCQDSIRCYG</sequence>
<proteinExistence type="inferred from homology"/>
<dbReference type="InterPro" id="IPR036509">
    <property type="entry name" value="Met_Sox_Rdtase_MsrA_sf"/>
</dbReference>
<dbReference type="FunFam" id="3.30.1060.10:FF:000002">
    <property type="entry name" value="Peptide methionine sulfoxide reductase"/>
    <property type="match status" value="1"/>
</dbReference>
<dbReference type="AlphaFoldDB" id="A0A9W8G6K6"/>
<comment type="similarity">
    <text evidence="1">Belongs to the MsrA Met sulfoxide reductase family.</text>
</comment>
<comment type="caution">
    <text evidence="9">The sequence shown here is derived from an EMBL/GenBank/DDBJ whole genome shotgun (WGS) entry which is preliminary data.</text>
</comment>
<dbReference type="SUPFAM" id="SSF55068">
    <property type="entry name" value="Peptide methionine sulfoxide reductase"/>
    <property type="match status" value="1"/>
</dbReference>
<accession>A0A9W8G6K6</accession>
<evidence type="ECO:0000256" key="6">
    <source>
        <dbReference type="ARBA" id="ARBA00047806"/>
    </source>
</evidence>
<evidence type="ECO:0000256" key="7">
    <source>
        <dbReference type="ARBA" id="ARBA00048782"/>
    </source>
</evidence>
<evidence type="ECO:0000256" key="4">
    <source>
        <dbReference type="ARBA" id="ARBA00030273"/>
    </source>
</evidence>
<dbReference type="PANTHER" id="PTHR42799:SF2">
    <property type="entry name" value="MITOCHONDRIAL PEPTIDE METHIONINE SULFOXIDE REDUCTASE"/>
    <property type="match status" value="1"/>
</dbReference>
<name>A0A9W8G6K6_9FUNG</name>